<name>A0A9P5TUY1_GYMJU</name>
<feature type="compositionally biased region" description="Basic residues" evidence="1">
    <location>
        <begin position="391"/>
        <end position="401"/>
    </location>
</feature>
<keyword evidence="3" id="KW-1185">Reference proteome</keyword>
<feature type="region of interest" description="Disordered" evidence="1">
    <location>
        <begin position="1"/>
        <end position="102"/>
    </location>
</feature>
<feature type="compositionally biased region" description="Acidic residues" evidence="1">
    <location>
        <begin position="60"/>
        <end position="69"/>
    </location>
</feature>
<evidence type="ECO:0000313" key="2">
    <source>
        <dbReference type="EMBL" id="KAF8914041.1"/>
    </source>
</evidence>
<dbReference type="OrthoDB" id="5576441at2759"/>
<accession>A0A9P5TUY1</accession>
<organism evidence="2 3">
    <name type="scientific">Gymnopilus junonius</name>
    <name type="common">Spectacular rustgill mushroom</name>
    <name type="synonym">Gymnopilus spectabilis subsp. junonius</name>
    <dbReference type="NCBI Taxonomy" id="109634"/>
    <lineage>
        <taxon>Eukaryota</taxon>
        <taxon>Fungi</taxon>
        <taxon>Dikarya</taxon>
        <taxon>Basidiomycota</taxon>
        <taxon>Agaricomycotina</taxon>
        <taxon>Agaricomycetes</taxon>
        <taxon>Agaricomycetidae</taxon>
        <taxon>Agaricales</taxon>
        <taxon>Agaricineae</taxon>
        <taxon>Hymenogastraceae</taxon>
        <taxon>Gymnopilus</taxon>
    </lineage>
</organism>
<feature type="compositionally biased region" description="Polar residues" evidence="1">
    <location>
        <begin position="368"/>
        <end position="383"/>
    </location>
</feature>
<comment type="caution">
    <text evidence="2">The sequence shown here is derived from an EMBL/GenBank/DDBJ whole genome shotgun (WGS) entry which is preliminary data.</text>
</comment>
<sequence length="516" mass="57784">MSTPAVQRPSFYEVVDDSEPERAKIRRRRRKAESNSLSTDSSEEKSRPTFKVHNTGCDNDIIEITDSDSEPDKQPSRRLARSDQNATPSSFSSKASLTSGRMSTVNGSLERFAFVTSTNNSTLRRGSTLSVLPSRNEGVASSHVKPSPFDLANLDLTKLFGCVSCEVGWTAKKTAKQKMEHIRKCAKKKALSDETIWTLAKTEILKPISQIKGNHQEEKNYERVPRKNTLLEDVVVDAAPKKKGKRKQAATVLTTVPATRDMILVRAKNILSVPPPSVLHQREADLPSDGSDEEIPQPTLSFAPSSLAQLQGTATRTLFADSSSSWRRTDSFGSYPPNEALEADEIVRPHMTKSKVKTSLRVEPPERNASSEVDPQSPTDFVDSTSSSGKKSMKKDKKAKTRLPSYNLSPVSTTDDIEATPTKKKGKGSTQPRSSKKTLNRTSKFGDDWEDHMKRYIMQNVDLHHRVLRYEVPIQFNVFMELATLYAPSSSRLKLHLRNFLDCRAIHFYEGQSWKR</sequence>
<gene>
    <name evidence="2" type="ORF">CPB84DRAFT_1840798</name>
</gene>
<protein>
    <submittedName>
        <fullName evidence="2">Uncharacterized protein</fullName>
    </submittedName>
</protein>
<evidence type="ECO:0000256" key="1">
    <source>
        <dbReference type="SAM" id="MobiDB-lite"/>
    </source>
</evidence>
<feature type="compositionally biased region" description="Polar residues" evidence="1">
    <location>
        <begin position="82"/>
        <end position="102"/>
    </location>
</feature>
<dbReference type="AlphaFoldDB" id="A0A9P5TUY1"/>
<feature type="region of interest" description="Disordered" evidence="1">
    <location>
        <begin position="321"/>
        <end position="443"/>
    </location>
</feature>
<proteinExistence type="predicted"/>
<dbReference type="EMBL" id="JADNYJ010000001">
    <property type="protein sequence ID" value="KAF8914041.1"/>
    <property type="molecule type" value="Genomic_DNA"/>
</dbReference>
<evidence type="ECO:0000313" key="3">
    <source>
        <dbReference type="Proteomes" id="UP000724874"/>
    </source>
</evidence>
<feature type="compositionally biased region" description="Polar residues" evidence="1">
    <location>
        <begin position="404"/>
        <end position="414"/>
    </location>
</feature>
<dbReference type="Proteomes" id="UP000724874">
    <property type="component" value="Unassembled WGS sequence"/>
</dbReference>
<reference evidence="2" key="1">
    <citation type="submission" date="2020-11" db="EMBL/GenBank/DDBJ databases">
        <authorList>
            <consortium name="DOE Joint Genome Institute"/>
            <person name="Ahrendt S."/>
            <person name="Riley R."/>
            <person name="Andreopoulos W."/>
            <person name="LaButti K."/>
            <person name="Pangilinan J."/>
            <person name="Ruiz-duenas F.J."/>
            <person name="Barrasa J.M."/>
            <person name="Sanchez-Garcia M."/>
            <person name="Camarero S."/>
            <person name="Miyauchi S."/>
            <person name="Serrano A."/>
            <person name="Linde D."/>
            <person name="Babiker R."/>
            <person name="Drula E."/>
            <person name="Ayuso-Fernandez I."/>
            <person name="Pacheco R."/>
            <person name="Padilla G."/>
            <person name="Ferreira P."/>
            <person name="Barriuso J."/>
            <person name="Kellner H."/>
            <person name="Castanera R."/>
            <person name="Alfaro M."/>
            <person name="Ramirez L."/>
            <person name="Pisabarro A.G."/>
            <person name="Kuo A."/>
            <person name="Tritt A."/>
            <person name="Lipzen A."/>
            <person name="He G."/>
            <person name="Yan M."/>
            <person name="Ng V."/>
            <person name="Cullen D."/>
            <person name="Martin F."/>
            <person name="Rosso M.-N."/>
            <person name="Henrissat B."/>
            <person name="Hibbett D."/>
            <person name="Martinez A.T."/>
            <person name="Grigoriev I.V."/>
        </authorList>
    </citation>
    <scope>NUCLEOTIDE SEQUENCE</scope>
    <source>
        <strain evidence="2">AH 44721</strain>
    </source>
</reference>